<dbReference type="RefSeq" id="WP_145301720.1">
    <property type="nucleotide sequence ID" value="NZ_CP036299.1"/>
</dbReference>
<dbReference type="Proteomes" id="UP000315349">
    <property type="component" value="Chromosome"/>
</dbReference>
<name>A0A518GRH8_9PLAN</name>
<organism evidence="1 2">
    <name type="scientific">Planctopirus ephydatiae</name>
    <dbReference type="NCBI Taxonomy" id="2528019"/>
    <lineage>
        <taxon>Bacteria</taxon>
        <taxon>Pseudomonadati</taxon>
        <taxon>Planctomycetota</taxon>
        <taxon>Planctomycetia</taxon>
        <taxon>Planctomycetales</taxon>
        <taxon>Planctomycetaceae</taxon>
        <taxon>Planctopirus</taxon>
    </lineage>
</organism>
<dbReference type="OrthoDB" id="210914at2"/>
<dbReference type="EMBL" id="CP036299">
    <property type="protein sequence ID" value="QDV31203.1"/>
    <property type="molecule type" value="Genomic_DNA"/>
</dbReference>
<dbReference type="KEGG" id="peh:Spb1_31460"/>
<reference evidence="1 2" key="1">
    <citation type="submission" date="2019-02" db="EMBL/GenBank/DDBJ databases">
        <title>Deep-cultivation of Planctomycetes and their phenomic and genomic characterization uncovers novel biology.</title>
        <authorList>
            <person name="Wiegand S."/>
            <person name="Jogler M."/>
            <person name="Boedeker C."/>
            <person name="Pinto D."/>
            <person name="Vollmers J."/>
            <person name="Rivas-Marin E."/>
            <person name="Kohn T."/>
            <person name="Peeters S.H."/>
            <person name="Heuer A."/>
            <person name="Rast P."/>
            <person name="Oberbeckmann S."/>
            <person name="Bunk B."/>
            <person name="Jeske O."/>
            <person name="Meyerdierks A."/>
            <person name="Storesund J.E."/>
            <person name="Kallscheuer N."/>
            <person name="Luecker S."/>
            <person name="Lage O.M."/>
            <person name="Pohl T."/>
            <person name="Merkel B.J."/>
            <person name="Hornburger P."/>
            <person name="Mueller R.-W."/>
            <person name="Bruemmer F."/>
            <person name="Labrenz M."/>
            <person name="Spormann A.M."/>
            <person name="Op den Camp H."/>
            <person name="Overmann J."/>
            <person name="Amann R."/>
            <person name="Jetten M.S.M."/>
            <person name="Mascher T."/>
            <person name="Medema M.H."/>
            <person name="Devos D.P."/>
            <person name="Kaster A.-K."/>
            <person name="Ovreas L."/>
            <person name="Rohde M."/>
            <person name="Galperin M.Y."/>
            <person name="Jogler C."/>
        </authorList>
    </citation>
    <scope>NUCLEOTIDE SEQUENCE [LARGE SCALE GENOMIC DNA]</scope>
    <source>
        <strain evidence="1 2">Spb1</strain>
    </source>
</reference>
<gene>
    <name evidence="1" type="ORF">Spb1_31460</name>
</gene>
<accession>A0A518GRH8</accession>
<keyword evidence="2" id="KW-1185">Reference proteome</keyword>
<dbReference type="AlphaFoldDB" id="A0A518GRH8"/>
<sequence length="291" mass="33077">MPDNHANRKITGLWVSPEEASNQYQSFTAWGARENLEWIKVHTLSEAIDYWQGKIKLPASQVVELIVIEQTTSDEFEPAEADEFLAAVQACQVVVVYGSWCEGDGRTRNIWPPALRCPQVWADRWIRQILDALRSRDVELPWTASREEVMRWIFPKTSTSHSMNTIGWKVLSPDVVWRESMQLLLAPACIEPQIVAQKEASKKIWLVDADAWICQQSSLSASISARGTFKEYITLLAGEPFAESAEVVALTAWHDDTTRQYLFNQGADRVVSKLAFSLNTRLAIRQSERPK</sequence>
<protein>
    <submittedName>
        <fullName evidence="1">Uncharacterized protein</fullName>
    </submittedName>
</protein>
<evidence type="ECO:0000313" key="2">
    <source>
        <dbReference type="Proteomes" id="UP000315349"/>
    </source>
</evidence>
<proteinExistence type="predicted"/>
<evidence type="ECO:0000313" key="1">
    <source>
        <dbReference type="EMBL" id="QDV31203.1"/>
    </source>
</evidence>